<comment type="subcellular location">
    <subcellularLocation>
        <location evidence="1">Bacterial flagellum</location>
    </subcellularLocation>
    <subcellularLocation>
        <location evidence="2">Secreted</location>
    </subcellularLocation>
</comment>
<keyword evidence="4" id="KW-0975">Bacterial flagellum</keyword>
<dbReference type="Pfam" id="PF00700">
    <property type="entry name" value="Flagellin_C"/>
    <property type="match status" value="1"/>
</dbReference>
<evidence type="ECO:0000256" key="4">
    <source>
        <dbReference type="ARBA" id="ARBA00023143"/>
    </source>
</evidence>
<evidence type="ECO:0000256" key="2">
    <source>
        <dbReference type="ARBA" id="ARBA00004613"/>
    </source>
</evidence>
<dbReference type="InterPro" id="IPR042187">
    <property type="entry name" value="Flagellin_C_sub2"/>
</dbReference>
<dbReference type="PANTHER" id="PTHR42792">
    <property type="entry name" value="FLAGELLIN"/>
    <property type="match status" value="1"/>
</dbReference>
<proteinExistence type="inferred from homology"/>
<reference evidence="7" key="2">
    <citation type="submission" date="2020-09" db="EMBL/GenBank/DDBJ databases">
        <authorList>
            <person name="Sun Q."/>
            <person name="Zhou Y."/>
        </authorList>
    </citation>
    <scope>NUCLEOTIDE SEQUENCE</scope>
    <source>
        <strain evidence="7">CGMCC 1.10998</strain>
    </source>
</reference>
<evidence type="ECO:0000313" key="8">
    <source>
        <dbReference type="Proteomes" id="UP000637423"/>
    </source>
</evidence>
<name>A0A916UY36_9BURK</name>
<comment type="caution">
    <text evidence="7">The sequence shown here is derived from an EMBL/GenBank/DDBJ whole genome shotgun (WGS) entry which is preliminary data.</text>
</comment>
<dbReference type="GO" id="GO:0071973">
    <property type="term" value="P:bacterial-type flagellum-dependent cell motility"/>
    <property type="evidence" value="ECO:0007669"/>
    <property type="project" value="InterPro"/>
</dbReference>
<dbReference type="Proteomes" id="UP000637423">
    <property type="component" value="Unassembled WGS sequence"/>
</dbReference>
<keyword evidence="7" id="KW-0966">Cell projection</keyword>
<dbReference type="RefSeq" id="WP_188568331.1">
    <property type="nucleotide sequence ID" value="NZ_BMED01000005.1"/>
</dbReference>
<dbReference type="GO" id="GO:0005576">
    <property type="term" value="C:extracellular region"/>
    <property type="evidence" value="ECO:0007669"/>
    <property type="project" value="UniProtKB-SubCell"/>
</dbReference>
<dbReference type="GO" id="GO:0009424">
    <property type="term" value="C:bacterial-type flagellum hook"/>
    <property type="evidence" value="ECO:0007669"/>
    <property type="project" value="InterPro"/>
</dbReference>
<keyword evidence="7" id="KW-0282">Flagellum</keyword>
<evidence type="ECO:0000259" key="6">
    <source>
        <dbReference type="Pfam" id="PF00700"/>
    </source>
</evidence>
<dbReference type="Pfam" id="PF00669">
    <property type="entry name" value="Flagellin_N"/>
    <property type="match status" value="1"/>
</dbReference>
<evidence type="ECO:0000256" key="1">
    <source>
        <dbReference type="ARBA" id="ARBA00004365"/>
    </source>
</evidence>
<feature type="domain" description="Flagellin N-terminal" evidence="5">
    <location>
        <begin position="3"/>
        <end position="141"/>
    </location>
</feature>
<dbReference type="EMBL" id="BMED01000005">
    <property type="protein sequence ID" value="GGC92409.1"/>
    <property type="molecule type" value="Genomic_DNA"/>
</dbReference>
<keyword evidence="8" id="KW-1185">Reference proteome</keyword>
<dbReference type="SUPFAM" id="SSF64518">
    <property type="entry name" value="Phase 1 flagellin"/>
    <property type="match status" value="1"/>
</dbReference>
<reference evidence="7" key="1">
    <citation type="journal article" date="2014" name="Int. J. Syst. Evol. Microbiol.">
        <title>Complete genome sequence of Corynebacterium casei LMG S-19264T (=DSM 44701T), isolated from a smear-ripened cheese.</title>
        <authorList>
            <consortium name="US DOE Joint Genome Institute (JGI-PGF)"/>
            <person name="Walter F."/>
            <person name="Albersmeier A."/>
            <person name="Kalinowski J."/>
            <person name="Ruckert C."/>
        </authorList>
    </citation>
    <scope>NUCLEOTIDE SEQUENCE</scope>
    <source>
        <strain evidence="7">CGMCC 1.10998</strain>
    </source>
</reference>
<evidence type="ECO:0000313" key="7">
    <source>
        <dbReference type="EMBL" id="GGC92409.1"/>
    </source>
</evidence>
<dbReference type="InterPro" id="IPR046358">
    <property type="entry name" value="Flagellin_C"/>
</dbReference>
<feature type="domain" description="Flagellin C-terminal" evidence="6">
    <location>
        <begin position="328"/>
        <end position="401"/>
    </location>
</feature>
<dbReference type="NCBIfam" id="TIGR02550">
    <property type="entry name" value="flagell_flgL"/>
    <property type="match status" value="1"/>
</dbReference>
<accession>A0A916UY36</accession>
<evidence type="ECO:0000259" key="5">
    <source>
        <dbReference type="Pfam" id="PF00669"/>
    </source>
</evidence>
<organism evidence="7 8">
    <name type="scientific">Undibacterium terreum</name>
    <dbReference type="NCBI Taxonomy" id="1224302"/>
    <lineage>
        <taxon>Bacteria</taxon>
        <taxon>Pseudomonadati</taxon>
        <taxon>Pseudomonadota</taxon>
        <taxon>Betaproteobacteria</taxon>
        <taxon>Burkholderiales</taxon>
        <taxon>Oxalobacteraceae</taxon>
        <taxon>Undibacterium</taxon>
    </lineage>
</organism>
<evidence type="ECO:0000256" key="3">
    <source>
        <dbReference type="ARBA" id="ARBA00005709"/>
    </source>
</evidence>
<dbReference type="InterPro" id="IPR001492">
    <property type="entry name" value="Flagellin"/>
</dbReference>
<dbReference type="Gene3D" id="1.20.1330.10">
    <property type="entry name" value="f41 fragment of flagellin, N-terminal domain"/>
    <property type="match status" value="2"/>
</dbReference>
<dbReference type="PANTHER" id="PTHR42792:SF1">
    <property type="entry name" value="FLAGELLAR HOOK-ASSOCIATED PROTEIN 3"/>
    <property type="match status" value="1"/>
</dbReference>
<dbReference type="InterPro" id="IPR013384">
    <property type="entry name" value="Flagell_FlgL"/>
</dbReference>
<comment type="similarity">
    <text evidence="3">Belongs to the bacterial flagellin family.</text>
</comment>
<dbReference type="Gene3D" id="6.10.10.10">
    <property type="entry name" value="Flagellar export chaperone, C-terminal domain"/>
    <property type="match status" value="1"/>
</dbReference>
<sequence length="409" mass="42268">MRISTNTIFDTGGSQISDLQGSLYRTQQQISANRKILNPGDDPIGSARALVISQSDAINDHLAANRNTVKGSLNTTEGALAGITTLLQSAKGLVVSAGSGTLTASDRATYATQLESSMNDLLGLANSRDGFGDYMFSGYATTTTPYTQTVNGATYNGDQGQRKLQVDTSRQLALSDVGPAIFGNIRASSTTFNSRANSANTGTAVISAAISTTTPATLTGHNYSIVFNNAGTFDVTDTSTGNVVSAGNAYTSPSTTVTVDGIDMTLSDAVGPAGTTVPPAAGDRFLVQPGNQDIFESLTDIINALKAPGTTPQDKADLQAALAQANSNIDKSLDNVSNSRTTVGASLSELDTLDSDGAAKGINYKSALSDIQDLDYAKAITSLTQQQITLQAAQKSFVAISGLSLFSLL</sequence>
<dbReference type="GO" id="GO:0005198">
    <property type="term" value="F:structural molecule activity"/>
    <property type="evidence" value="ECO:0007669"/>
    <property type="project" value="InterPro"/>
</dbReference>
<dbReference type="AlphaFoldDB" id="A0A916UY36"/>
<gene>
    <name evidence="7" type="primary">flgL</name>
    <name evidence="7" type="ORF">GCM10011396_44620</name>
</gene>
<protein>
    <submittedName>
        <fullName evidence="7">Flagellar hook-associated protein FlgL</fullName>
    </submittedName>
</protein>
<keyword evidence="7" id="KW-0969">Cilium</keyword>
<dbReference type="InterPro" id="IPR001029">
    <property type="entry name" value="Flagellin_N"/>
</dbReference>